<dbReference type="EMBL" id="SHNN01000001">
    <property type="protein sequence ID" value="MCX2979809.1"/>
    <property type="molecule type" value="Genomic_DNA"/>
</dbReference>
<evidence type="ECO:0000256" key="1">
    <source>
        <dbReference type="SAM" id="Phobius"/>
    </source>
</evidence>
<feature type="transmembrane region" description="Helical" evidence="1">
    <location>
        <begin position="15"/>
        <end position="37"/>
    </location>
</feature>
<dbReference type="RefSeq" id="WP_279243804.1">
    <property type="nucleotide sequence ID" value="NZ_SHNN01000001.1"/>
</dbReference>
<comment type="caution">
    <text evidence="2">The sequence shown here is derived from an EMBL/GenBank/DDBJ whole genome shotgun (WGS) entry which is preliminary data.</text>
</comment>
<keyword evidence="1" id="KW-0812">Transmembrane</keyword>
<evidence type="ECO:0000313" key="3">
    <source>
        <dbReference type="Proteomes" id="UP001143362"/>
    </source>
</evidence>
<feature type="transmembrane region" description="Helical" evidence="1">
    <location>
        <begin position="83"/>
        <end position="100"/>
    </location>
</feature>
<gene>
    <name evidence="2" type="ORF">EYC98_02905</name>
</gene>
<feature type="transmembrane region" description="Helical" evidence="1">
    <location>
        <begin position="49"/>
        <end position="71"/>
    </location>
</feature>
<keyword evidence="3" id="KW-1185">Reference proteome</keyword>
<dbReference type="Proteomes" id="UP001143362">
    <property type="component" value="Unassembled WGS sequence"/>
</dbReference>
<accession>A0ABT3TBZ6</accession>
<name>A0ABT3TBZ6_9GAMM</name>
<sequence>MGKGLLNGMIFNVSWLVLLLTHSNVVAPLLVIAHLALHRVLFLQQQREWLLIALITAGGLLLDQLIFAASILTVDDTRGWPPLWLGCLWPIFATTLNHVFKALQQHLLLASLLGAVGGTGSYIAGVGMTSVSFGTPIWSPLAIALIWAILMPLMCIAAGRLMAPEGSNDTAIA</sequence>
<keyword evidence="1" id="KW-1133">Transmembrane helix</keyword>
<protein>
    <submittedName>
        <fullName evidence="2">DUF2878 domain-containing protein</fullName>
    </submittedName>
</protein>
<dbReference type="InterPro" id="IPR021306">
    <property type="entry name" value="DUF2878"/>
</dbReference>
<feature type="transmembrane region" description="Helical" evidence="1">
    <location>
        <begin position="107"/>
        <end position="125"/>
    </location>
</feature>
<proteinExistence type="predicted"/>
<evidence type="ECO:0000313" key="2">
    <source>
        <dbReference type="EMBL" id="MCX2979809.1"/>
    </source>
</evidence>
<dbReference type="Pfam" id="PF11086">
    <property type="entry name" value="DUF2878"/>
    <property type="match status" value="1"/>
</dbReference>
<keyword evidence="1" id="KW-0472">Membrane</keyword>
<feature type="transmembrane region" description="Helical" evidence="1">
    <location>
        <begin position="137"/>
        <end position="158"/>
    </location>
</feature>
<reference evidence="2" key="1">
    <citation type="submission" date="2019-02" db="EMBL/GenBank/DDBJ databases">
        <authorList>
            <person name="Li S.-H."/>
        </authorList>
    </citation>
    <scope>NUCLEOTIDE SEQUENCE</scope>
    <source>
        <strain evidence="2">IMCC14734</strain>
    </source>
</reference>
<organism evidence="2 3">
    <name type="scientific">Candidatus Litorirhabdus singularis</name>
    <dbReference type="NCBI Taxonomy" id="2518993"/>
    <lineage>
        <taxon>Bacteria</taxon>
        <taxon>Pseudomonadati</taxon>
        <taxon>Pseudomonadota</taxon>
        <taxon>Gammaproteobacteria</taxon>
        <taxon>Cellvibrionales</taxon>
        <taxon>Halieaceae</taxon>
        <taxon>Candidatus Litorirhabdus</taxon>
    </lineage>
</organism>